<dbReference type="PANTHER" id="PTHR30290">
    <property type="entry name" value="PERIPLASMIC BINDING COMPONENT OF ABC TRANSPORTER"/>
    <property type="match status" value="1"/>
</dbReference>
<dbReference type="OrthoDB" id="9803988at2"/>
<dbReference type="PANTHER" id="PTHR30290:SF83">
    <property type="entry name" value="ABC TRANSPORTER SUBSTRATE-BINDING PROTEIN"/>
    <property type="match status" value="1"/>
</dbReference>
<dbReference type="PIRSF" id="PIRSF002741">
    <property type="entry name" value="MppA"/>
    <property type="match status" value="1"/>
</dbReference>
<dbReference type="Proteomes" id="UP000237889">
    <property type="component" value="Chromosome"/>
</dbReference>
<protein>
    <submittedName>
        <fullName evidence="4">ABC transporter substrate-binding protein</fullName>
    </submittedName>
</protein>
<dbReference type="Pfam" id="PF00496">
    <property type="entry name" value="SBP_bac_5"/>
    <property type="match status" value="1"/>
</dbReference>
<comment type="subcellular location">
    <subcellularLocation>
        <location evidence="1">Periplasm</location>
    </subcellularLocation>
</comment>
<evidence type="ECO:0000259" key="3">
    <source>
        <dbReference type="Pfam" id="PF00496"/>
    </source>
</evidence>
<dbReference type="PROSITE" id="PS51318">
    <property type="entry name" value="TAT"/>
    <property type="match status" value="1"/>
</dbReference>
<evidence type="ECO:0000256" key="1">
    <source>
        <dbReference type="ARBA" id="ARBA00004418"/>
    </source>
</evidence>
<dbReference type="EMBL" id="CP027668">
    <property type="protein sequence ID" value="AVO45553.1"/>
    <property type="molecule type" value="Genomic_DNA"/>
</dbReference>
<dbReference type="Gene3D" id="3.90.76.10">
    <property type="entry name" value="Dipeptide-binding Protein, Domain 1"/>
    <property type="match status" value="1"/>
</dbReference>
<accession>A0A2S0NC91</accession>
<evidence type="ECO:0000313" key="5">
    <source>
        <dbReference type="Proteomes" id="UP000237889"/>
    </source>
</evidence>
<reference evidence="4 5" key="1">
    <citation type="submission" date="2018-03" db="EMBL/GenBank/DDBJ databases">
        <title>Genome sequencing of Phreatobacter sp.</title>
        <authorList>
            <person name="Kim S.-J."/>
            <person name="Heo J."/>
            <person name="Kwon S.-W."/>
        </authorList>
    </citation>
    <scope>NUCLEOTIDE SEQUENCE [LARGE SCALE GENOMIC DNA]</scope>
    <source>
        <strain evidence="4 5">S-12</strain>
    </source>
</reference>
<dbReference type="KEGG" id="phr:C6569_11020"/>
<feature type="domain" description="Solute-binding protein family 5" evidence="3">
    <location>
        <begin position="83"/>
        <end position="430"/>
    </location>
</feature>
<dbReference type="Gene3D" id="3.40.190.10">
    <property type="entry name" value="Periplasmic binding protein-like II"/>
    <property type="match status" value="1"/>
</dbReference>
<dbReference type="InterPro" id="IPR000914">
    <property type="entry name" value="SBP_5_dom"/>
</dbReference>
<dbReference type="CDD" id="cd08495">
    <property type="entry name" value="PBP2_NikA_DppA_OppA_like_8"/>
    <property type="match status" value="1"/>
</dbReference>
<dbReference type="Gene3D" id="3.10.105.10">
    <property type="entry name" value="Dipeptide-binding Protein, Domain 3"/>
    <property type="match status" value="1"/>
</dbReference>
<dbReference type="GO" id="GO:0030288">
    <property type="term" value="C:outer membrane-bounded periplasmic space"/>
    <property type="evidence" value="ECO:0007669"/>
    <property type="project" value="UniProtKB-ARBA"/>
</dbReference>
<dbReference type="AlphaFoldDB" id="A0A2S0NC91"/>
<proteinExistence type="inferred from homology"/>
<sequence length="539" mass="59010">MPSFDRRQILAGAAAAAGASLFDLSQVSAQGSNVLRIAMTASDIPLPNGQTDQGAEGMRFVGYNVFDSLILWDLSKADAPGGLVPGLATSWKVDPADPTRWTFVLRPGVTFHDGSAFDAAAVVWNFDKILKADSPQHDPRQSGQGRTRIPSVKSYRALDPMTVEFIASSPNALFPYEISWILMSSPAQWEKVGRNWDAFLRAPSGTGPWKVDRYTPRERLELTPNAAYWNPARRPKLERVVLVPMPEPNARTAALLSGQVDWIEAPATDALAQLRSRGMQITSNVYPHNWTWHFSRVEGSPWNDVRIRKAANLAVDRAGMVELLGGMMLPAKGMVPPSSPWFGKPSFDVKTDVPAALKLMAEAGYGPAKPLSVKAIISPSGSGQMQPLVMNELIQQNLGEIGIKVEFEVMDWNALVSSWRAGAKHPSSRGAHSTNSSYFSQDPFTALIRHLDGGLLPPAGTNWGYYVDPDMDARLAKIRSSFDAAEQLAAIQRAHEKFVDEALFLFVAHDVAPRALSPRVKGFVQAQNWYQDITPVTVA</sequence>
<comment type="similarity">
    <text evidence="2">Belongs to the bacterial solute-binding protein 5 family.</text>
</comment>
<name>A0A2S0NC91_9HYPH</name>
<evidence type="ECO:0000313" key="4">
    <source>
        <dbReference type="EMBL" id="AVO45553.1"/>
    </source>
</evidence>
<dbReference type="InterPro" id="IPR030678">
    <property type="entry name" value="Peptide/Ni-bd"/>
</dbReference>
<keyword evidence="5" id="KW-1185">Reference proteome</keyword>
<dbReference type="InterPro" id="IPR006311">
    <property type="entry name" value="TAT_signal"/>
</dbReference>
<dbReference type="RefSeq" id="WP_106748894.1">
    <property type="nucleotide sequence ID" value="NZ_CP027668.1"/>
</dbReference>
<gene>
    <name evidence="4" type="ORF">C6569_11020</name>
</gene>
<dbReference type="SUPFAM" id="SSF53850">
    <property type="entry name" value="Periplasmic binding protein-like II"/>
    <property type="match status" value="1"/>
</dbReference>
<dbReference type="GO" id="GO:1904680">
    <property type="term" value="F:peptide transmembrane transporter activity"/>
    <property type="evidence" value="ECO:0007669"/>
    <property type="project" value="TreeGrafter"/>
</dbReference>
<dbReference type="GO" id="GO:0043190">
    <property type="term" value="C:ATP-binding cassette (ABC) transporter complex"/>
    <property type="evidence" value="ECO:0007669"/>
    <property type="project" value="InterPro"/>
</dbReference>
<organism evidence="4 5">
    <name type="scientific">Phreatobacter cathodiphilus</name>
    <dbReference type="NCBI Taxonomy" id="1868589"/>
    <lineage>
        <taxon>Bacteria</taxon>
        <taxon>Pseudomonadati</taxon>
        <taxon>Pseudomonadota</taxon>
        <taxon>Alphaproteobacteria</taxon>
        <taxon>Hyphomicrobiales</taxon>
        <taxon>Phreatobacteraceae</taxon>
        <taxon>Phreatobacter</taxon>
    </lineage>
</organism>
<dbReference type="InterPro" id="IPR039424">
    <property type="entry name" value="SBP_5"/>
</dbReference>
<evidence type="ECO:0000256" key="2">
    <source>
        <dbReference type="ARBA" id="ARBA00005695"/>
    </source>
</evidence>
<dbReference type="GO" id="GO:0015833">
    <property type="term" value="P:peptide transport"/>
    <property type="evidence" value="ECO:0007669"/>
    <property type="project" value="TreeGrafter"/>
</dbReference>